<name>A0A0E4BWE9_9BRAD</name>
<protein>
    <submittedName>
        <fullName evidence="1">Uncharacterized protein</fullName>
    </submittedName>
</protein>
<evidence type="ECO:0000313" key="1">
    <source>
        <dbReference type="EMBL" id="BAR61817.1"/>
    </source>
</evidence>
<gene>
    <name evidence="1" type="ORF">NK6_8668</name>
</gene>
<dbReference type="AlphaFoldDB" id="A0A0E4BWE9"/>
<sequence length="54" mass="5983">MFYEGDTFKGARLSAISEECERQAYVPTEKVDLQAAKLKNCATPDKSCAPARRS</sequence>
<organism evidence="1 2">
    <name type="scientific">Bradyrhizobium diazoefficiens</name>
    <dbReference type="NCBI Taxonomy" id="1355477"/>
    <lineage>
        <taxon>Bacteria</taxon>
        <taxon>Pseudomonadati</taxon>
        <taxon>Pseudomonadota</taxon>
        <taxon>Alphaproteobacteria</taxon>
        <taxon>Hyphomicrobiales</taxon>
        <taxon>Nitrobacteraceae</taxon>
        <taxon>Bradyrhizobium</taxon>
    </lineage>
</organism>
<reference evidence="1 2" key="1">
    <citation type="submission" date="2014-11" db="EMBL/GenBank/DDBJ databases">
        <title>Symbiosis island explosion on the genome of extra-slow-growing strains of soybean bradyrhizobia with massive insertion sequences.</title>
        <authorList>
            <person name="Iida T."/>
            <person name="Minamisawa K."/>
        </authorList>
    </citation>
    <scope>NUCLEOTIDE SEQUENCE [LARGE SCALE GENOMIC DNA]</scope>
    <source>
        <strain evidence="1 2">NK6</strain>
    </source>
</reference>
<evidence type="ECO:0000313" key="2">
    <source>
        <dbReference type="Proteomes" id="UP000063308"/>
    </source>
</evidence>
<dbReference type="EMBL" id="AP014685">
    <property type="protein sequence ID" value="BAR61817.1"/>
    <property type="molecule type" value="Genomic_DNA"/>
</dbReference>
<accession>A0A0E4BWE9</accession>
<dbReference type="Proteomes" id="UP000063308">
    <property type="component" value="Chromosome"/>
</dbReference>
<proteinExistence type="predicted"/>